<dbReference type="PANTHER" id="PTHR38451">
    <property type="entry name" value="TRNA (ADENINE(22)-N(1))-METHYLTRANSFERASE"/>
    <property type="match status" value="1"/>
</dbReference>
<protein>
    <submittedName>
        <fullName evidence="1">tRNA (Adenine22-N1)-methyltransferase</fullName>
    </submittedName>
</protein>
<organism evidence="1 2">
    <name type="scientific">Neorhodopirellula lusitana</name>
    <dbReference type="NCBI Taxonomy" id="445327"/>
    <lineage>
        <taxon>Bacteria</taxon>
        <taxon>Pseudomonadati</taxon>
        <taxon>Planctomycetota</taxon>
        <taxon>Planctomycetia</taxon>
        <taxon>Pirellulales</taxon>
        <taxon>Pirellulaceae</taxon>
        <taxon>Neorhodopirellula</taxon>
    </lineage>
</organism>
<dbReference type="PANTHER" id="PTHR38451:SF1">
    <property type="entry name" value="TRNA (ADENINE(22)-N(1))-METHYLTRANSFERASE"/>
    <property type="match status" value="1"/>
</dbReference>
<comment type="caution">
    <text evidence="1">The sequence shown here is derived from an EMBL/GenBank/DDBJ whole genome shotgun (WGS) entry which is preliminary data.</text>
</comment>
<dbReference type="Proteomes" id="UP001158067">
    <property type="component" value="Unassembled WGS sequence"/>
</dbReference>
<reference evidence="1 2" key="1">
    <citation type="submission" date="2017-05" db="EMBL/GenBank/DDBJ databases">
        <authorList>
            <person name="Varghese N."/>
            <person name="Submissions S."/>
        </authorList>
    </citation>
    <scope>NUCLEOTIDE SEQUENCE [LARGE SCALE GENOMIC DNA]</scope>
    <source>
        <strain evidence="1 2">DSM 25457</strain>
    </source>
</reference>
<name>A0ABY1PX75_9BACT</name>
<gene>
    <name evidence="1" type="ORF">SAMN06265222_103113</name>
</gene>
<dbReference type="RefSeq" id="WP_283431921.1">
    <property type="nucleotide sequence ID" value="NZ_FXUG01000003.1"/>
</dbReference>
<dbReference type="Pfam" id="PF12847">
    <property type="entry name" value="Methyltransf_18"/>
    <property type="match status" value="1"/>
</dbReference>
<dbReference type="EMBL" id="FXUG01000003">
    <property type="protein sequence ID" value="SMP50524.1"/>
    <property type="molecule type" value="Genomic_DNA"/>
</dbReference>
<sequence>MPRLDERLKAVARSIRCDTHLDVGSDHGHLLFALLKSGRVSRGIAIENKQRPYLNSRTTLADVNADVRFGEGLAAANPGEADSLSICGMGGRSIVRILSEYPDRVPSQVILQPNQRIHLVRRWGYENGFTIAGETWVGTDRIFEILHFVRQTTGDGDFVDPAYEGFDLETAFHFGPTHLRQRAPEFLNRLQEERHYFGQFPHRQPETEHRLRMIAQILGLDNH</sequence>
<dbReference type="InterPro" id="IPR029063">
    <property type="entry name" value="SAM-dependent_MTases_sf"/>
</dbReference>
<keyword evidence="2" id="KW-1185">Reference proteome</keyword>
<proteinExistence type="predicted"/>
<accession>A0ABY1PX75</accession>
<dbReference type="Gene3D" id="3.40.50.150">
    <property type="entry name" value="Vaccinia Virus protein VP39"/>
    <property type="match status" value="1"/>
</dbReference>
<evidence type="ECO:0000313" key="1">
    <source>
        <dbReference type="EMBL" id="SMP50524.1"/>
    </source>
</evidence>
<evidence type="ECO:0000313" key="2">
    <source>
        <dbReference type="Proteomes" id="UP001158067"/>
    </source>
</evidence>